<evidence type="ECO:0000313" key="12">
    <source>
        <dbReference type="Proteomes" id="UP000812966"/>
    </source>
</evidence>
<evidence type="ECO:0000313" key="11">
    <source>
        <dbReference type="EMBL" id="KAG7563152.1"/>
    </source>
</evidence>
<organism evidence="11 12">
    <name type="scientific">Filobasidium floriforme</name>
    <dbReference type="NCBI Taxonomy" id="5210"/>
    <lineage>
        <taxon>Eukaryota</taxon>
        <taxon>Fungi</taxon>
        <taxon>Dikarya</taxon>
        <taxon>Basidiomycota</taxon>
        <taxon>Agaricomycotina</taxon>
        <taxon>Tremellomycetes</taxon>
        <taxon>Filobasidiales</taxon>
        <taxon>Filobasidiaceae</taxon>
        <taxon>Filobasidium</taxon>
    </lineage>
</organism>
<comment type="caution">
    <text evidence="11">The sequence shown here is derived from an EMBL/GenBank/DDBJ whole genome shotgun (WGS) entry which is preliminary data.</text>
</comment>
<evidence type="ECO:0000256" key="7">
    <source>
        <dbReference type="ARBA" id="ARBA00023242"/>
    </source>
</evidence>
<dbReference type="EMBL" id="JABELV010000020">
    <property type="protein sequence ID" value="KAG7563152.1"/>
    <property type="molecule type" value="Genomic_DNA"/>
</dbReference>
<evidence type="ECO:0000256" key="5">
    <source>
        <dbReference type="ARBA" id="ARBA00022771"/>
    </source>
</evidence>
<dbReference type="PANTHER" id="PTHR14738">
    <property type="entry name" value="ZINC FINGER CCCH DOMAIN-CONTAINING PROTEIN 14"/>
    <property type="match status" value="1"/>
</dbReference>
<dbReference type="GO" id="GO:0005634">
    <property type="term" value="C:nucleus"/>
    <property type="evidence" value="ECO:0007669"/>
    <property type="project" value="UniProtKB-SubCell"/>
</dbReference>
<dbReference type="PROSITE" id="PS50103">
    <property type="entry name" value="ZF_C3H1"/>
    <property type="match status" value="1"/>
</dbReference>
<comment type="subcellular location">
    <subcellularLocation>
        <location evidence="1">Nucleus</location>
    </subcellularLocation>
</comment>
<dbReference type="InterPro" id="IPR040366">
    <property type="entry name" value="Nab2/ZC3H14"/>
</dbReference>
<dbReference type="Gene3D" id="1.10.340.40">
    <property type="entry name" value="Nuclear abundant poly(A) RNA-bind protein 2, N-terminal domain"/>
    <property type="match status" value="1"/>
</dbReference>
<evidence type="ECO:0000256" key="1">
    <source>
        <dbReference type="ARBA" id="ARBA00004123"/>
    </source>
</evidence>
<keyword evidence="5 8" id="KW-0863">Zinc-finger</keyword>
<dbReference type="GO" id="GO:0008270">
    <property type="term" value="F:zinc ion binding"/>
    <property type="evidence" value="ECO:0007669"/>
    <property type="project" value="UniProtKB-KW"/>
</dbReference>
<dbReference type="PANTHER" id="PTHR14738:SF29">
    <property type="entry name" value="ZINC FINGER CCCH DOMAIN-CONTAINING PROTEIN 14"/>
    <property type="match status" value="1"/>
</dbReference>
<comment type="similarity">
    <text evidence="2">Belongs to the ZC3H14 family.</text>
</comment>
<feature type="compositionally biased region" description="Polar residues" evidence="9">
    <location>
        <begin position="323"/>
        <end position="337"/>
    </location>
</feature>
<proteinExistence type="inferred from homology"/>
<evidence type="ECO:0000259" key="10">
    <source>
        <dbReference type="PROSITE" id="PS50103"/>
    </source>
</evidence>
<dbReference type="InterPro" id="IPR043094">
    <property type="entry name" value="Nab2/ZC3H14_N_sf"/>
</dbReference>
<dbReference type="Proteomes" id="UP000812966">
    <property type="component" value="Unassembled WGS sequence"/>
</dbReference>
<dbReference type="Pfam" id="PF14608">
    <property type="entry name" value="zf-CCCH_2"/>
    <property type="match status" value="4"/>
</dbReference>
<evidence type="ECO:0000256" key="2">
    <source>
        <dbReference type="ARBA" id="ARBA00008423"/>
    </source>
</evidence>
<evidence type="ECO:0000256" key="6">
    <source>
        <dbReference type="ARBA" id="ARBA00022833"/>
    </source>
</evidence>
<dbReference type="InterPro" id="IPR049017">
    <property type="entry name" value="Nab2_Znf4"/>
</dbReference>
<dbReference type="InterPro" id="IPR000571">
    <property type="entry name" value="Znf_CCCH"/>
</dbReference>
<sequence>MAPTIGAGTTEAAALQSEIQNELMRRDKAEQGDNTLAEYITVMLINHKTSDQINEELADRTSSFDSDPTFTPWIFEKAEEVVARFTGSSSTPAPVTAVLSADVSMEEPSSSSRNSKAPSNARLFSNAVAPLASQPTRPTPTGPSGQVAGVKRSFSPVNEMSGSEAYNKRRSLGSGGVPTAPRAHRQNGLETNGDRHRGKRSLLDRMGGPPLNPQAAEFGPGRAGGRNNFVPPGMPMMDPFMMSMMGMQNGFSFGAAGGQDQAMMQEMFRQNQATMEQMQAMMMQMAQQMGTVPQQPYTTTISGQPPQQLGKHTIAGRRPATLVNNPSTSATHKSTSFPAKKTLVTPPSRPTSQEICKYGVGCTNRSCGYSHPSPVATMESGMVLKTEACPEGLKCADKDCPYSHVSPAQSLGDAAGQSRVPCKFGSKCNNPACSFRHEDAAGNLIPTPALTRPANGSSTGPIDVDMADPTQHDELDITLDLDSSAAGMAATRPIAGVPGKKMDGILGSGVVKPMNGQIKVPCRFGEGCTRGNCRFQHGKACRFGKKCFDPRCTFVHPADRQLNASINNDGFNNYKGEKTLVDREFVKDESAVETVLPGGLNGADEGGAIKVETD</sequence>
<keyword evidence="12" id="KW-1185">Reference proteome</keyword>
<evidence type="ECO:0000256" key="8">
    <source>
        <dbReference type="PROSITE-ProRule" id="PRU00723"/>
    </source>
</evidence>
<dbReference type="Gene3D" id="4.10.1000.40">
    <property type="match status" value="2"/>
</dbReference>
<dbReference type="AlphaFoldDB" id="A0A8K0JQD0"/>
<feature type="region of interest" description="Disordered" evidence="9">
    <location>
        <begin position="131"/>
        <end position="150"/>
    </location>
</feature>
<feature type="region of interest" description="Disordered" evidence="9">
    <location>
        <begin position="158"/>
        <end position="199"/>
    </location>
</feature>
<feature type="region of interest" description="Disordered" evidence="9">
    <location>
        <begin position="323"/>
        <end position="350"/>
    </location>
</feature>
<gene>
    <name evidence="11" type="ORF">FFLO_01460</name>
</gene>
<protein>
    <recommendedName>
        <fullName evidence="10">C3H1-type domain-containing protein</fullName>
    </recommendedName>
</protein>
<keyword evidence="4" id="KW-0677">Repeat</keyword>
<dbReference type="Pfam" id="PF21803">
    <property type="entry name" value="Nab2-zf4"/>
    <property type="match status" value="1"/>
</dbReference>
<feature type="zinc finger region" description="C3H1-type" evidence="8">
    <location>
        <begin position="516"/>
        <end position="540"/>
    </location>
</feature>
<keyword evidence="6 8" id="KW-0862">Zinc</keyword>
<reference evidence="11" key="1">
    <citation type="submission" date="2020-04" db="EMBL/GenBank/DDBJ databases">
        <title>Analysis of mating type loci in Filobasidium floriforme.</title>
        <authorList>
            <person name="Nowrousian M."/>
        </authorList>
    </citation>
    <scope>NUCLEOTIDE SEQUENCE</scope>
    <source>
        <strain evidence="11">CBS 6242</strain>
    </source>
</reference>
<dbReference type="GO" id="GO:0005737">
    <property type="term" value="C:cytoplasm"/>
    <property type="evidence" value="ECO:0007669"/>
    <property type="project" value="TreeGrafter"/>
</dbReference>
<evidence type="ECO:0000256" key="9">
    <source>
        <dbReference type="SAM" id="MobiDB-lite"/>
    </source>
</evidence>
<dbReference type="GO" id="GO:0008143">
    <property type="term" value="F:poly(A) binding"/>
    <property type="evidence" value="ECO:0007669"/>
    <property type="project" value="InterPro"/>
</dbReference>
<feature type="domain" description="C3H1-type" evidence="10">
    <location>
        <begin position="516"/>
        <end position="540"/>
    </location>
</feature>
<keyword evidence="7" id="KW-0539">Nucleus</keyword>
<dbReference type="GO" id="GO:0043488">
    <property type="term" value="P:regulation of mRNA stability"/>
    <property type="evidence" value="ECO:0007669"/>
    <property type="project" value="InterPro"/>
</dbReference>
<evidence type="ECO:0000256" key="4">
    <source>
        <dbReference type="ARBA" id="ARBA00022737"/>
    </source>
</evidence>
<evidence type="ECO:0000256" key="3">
    <source>
        <dbReference type="ARBA" id="ARBA00022723"/>
    </source>
</evidence>
<name>A0A8K0JQD0_9TREE</name>
<accession>A0A8K0JQD0</accession>
<keyword evidence="3 8" id="KW-0479">Metal-binding</keyword>